<reference evidence="2 3" key="1">
    <citation type="submission" date="2018-10" db="EMBL/GenBank/DDBJ databases">
        <title>Ulvibacterium marinum gen. nov., sp. nov., a novel marine bacterium of the family Flavobacteriaceae, isolated from a culture of the green alga Ulva prolifera.</title>
        <authorList>
            <person name="Zhang Z."/>
        </authorList>
    </citation>
    <scope>NUCLEOTIDE SEQUENCE [LARGE SCALE GENOMIC DNA]</scope>
    <source>
        <strain evidence="2 3">CCMM003</strain>
    </source>
</reference>
<sequence>MKARQYKSKDVKKLFALSGNQCAEPSCTREMISEDGNNVLGEIAHIAAASSEGPRYNPNMTDDDRRSFANLILLCDAHHKMIDNPETVDKFPASKILEWKSKHEAGHKSTPQLDSGIEKLILEHLKKMGTSTKIVQNAEKIYNIDKIDNANFD</sequence>
<protein>
    <recommendedName>
        <fullName evidence="1">HNH nuclease domain-containing protein</fullName>
    </recommendedName>
</protein>
<keyword evidence="3" id="KW-1185">Reference proteome</keyword>
<dbReference type="OrthoDB" id="5379188at2"/>
<dbReference type="RefSeq" id="WP_120712585.1">
    <property type="nucleotide sequence ID" value="NZ_CANMKH010000007.1"/>
</dbReference>
<feature type="domain" description="HNH nuclease" evidence="1">
    <location>
        <begin position="39"/>
        <end position="84"/>
    </location>
</feature>
<evidence type="ECO:0000313" key="3">
    <source>
        <dbReference type="Proteomes" id="UP000276603"/>
    </source>
</evidence>
<dbReference type="Proteomes" id="UP000276603">
    <property type="component" value="Unassembled WGS sequence"/>
</dbReference>
<name>A0A3B0C7X7_9FLAO</name>
<dbReference type="Pfam" id="PF13391">
    <property type="entry name" value="HNH_2"/>
    <property type="match status" value="1"/>
</dbReference>
<dbReference type="AlphaFoldDB" id="A0A3B0C7X7"/>
<proteinExistence type="predicted"/>
<evidence type="ECO:0000259" key="1">
    <source>
        <dbReference type="Pfam" id="PF13391"/>
    </source>
</evidence>
<dbReference type="InterPro" id="IPR003615">
    <property type="entry name" value="HNH_nuc"/>
</dbReference>
<organism evidence="2 3">
    <name type="scientific">Ulvibacterium marinum</name>
    <dbReference type="NCBI Taxonomy" id="2419782"/>
    <lineage>
        <taxon>Bacteria</taxon>
        <taxon>Pseudomonadati</taxon>
        <taxon>Bacteroidota</taxon>
        <taxon>Flavobacteriia</taxon>
        <taxon>Flavobacteriales</taxon>
        <taxon>Flavobacteriaceae</taxon>
        <taxon>Ulvibacterium</taxon>
    </lineage>
</organism>
<evidence type="ECO:0000313" key="2">
    <source>
        <dbReference type="EMBL" id="RKN79777.1"/>
    </source>
</evidence>
<dbReference type="EMBL" id="RBCJ01000003">
    <property type="protein sequence ID" value="RKN79777.1"/>
    <property type="molecule type" value="Genomic_DNA"/>
</dbReference>
<gene>
    <name evidence="2" type="ORF">D7Z94_15975</name>
</gene>
<accession>A0A3B0C7X7</accession>
<comment type="caution">
    <text evidence="2">The sequence shown here is derived from an EMBL/GenBank/DDBJ whole genome shotgun (WGS) entry which is preliminary data.</text>
</comment>